<keyword evidence="4" id="KW-1185">Reference proteome</keyword>
<dbReference type="GO" id="GO:0003677">
    <property type="term" value="F:DNA binding"/>
    <property type="evidence" value="ECO:0007669"/>
    <property type="project" value="UniProtKB-KW"/>
</dbReference>
<comment type="subcellular location">
    <subcellularLocation>
        <location evidence="1">Nucleus</location>
    </subcellularLocation>
</comment>
<dbReference type="Gene3D" id="1.10.10.60">
    <property type="entry name" value="Homeodomain-like"/>
    <property type="match status" value="1"/>
</dbReference>
<dbReference type="GO" id="GO:0005634">
    <property type="term" value="C:nucleus"/>
    <property type="evidence" value="ECO:0007669"/>
    <property type="project" value="UniProtKB-SubCell"/>
</dbReference>
<dbReference type="Proteomes" id="UP000504631">
    <property type="component" value="Unplaced"/>
</dbReference>
<dbReference type="AlphaFoldDB" id="A0A6J3L989"/>
<dbReference type="Pfam" id="PF03221">
    <property type="entry name" value="HTH_Tnp_Tc5"/>
    <property type="match status" value="1"/>
</dbReference>
<feature type="domain" description="HTH CENPB-type" evidence="3">
    <location>
        <begin position="58"/>
        <end position="130"/>
    </location>
</feature>
<dbReference type="PROSITE" id="PS51253">
    <property type="entry name" value="HTH_CENPB"/>
    <property type="match status" value="1"/>
</dbReference>
<gene>
    <name evidence="5" type="primary">LOC117240115</name>
</gene>
<evidence type="ECO:0000259" key="3">
    <source>
        <dbReference type="PROSITE" id="PS51253"/>
    </source>
</evidence>
<reference evidence="5" key="1">
    <citation type="submission" date="2025-08" db="UniProtKB">
        <authorList>
            <consortium name="RefSeq"/>
        </authorList>
    </citation>
    <scope>IDENTIFICATION</scope>
    <source>
        <tissue evidence="5">Muscle</tissue>
    </source>
</reference>
<dbReference type="RefSeq" id="XP_033361882.1">
    <property type="nucleotide sequence ID" value="XM_033505991.1"/>
</dbReference>
<dbReference type="InterPro" id="IPR009057">
    <property type="entry name" value="Homeodomain-like_sf"/>
</dbReference>
<proteinExistence type="predicted"/>
<dbReference type="SMART" id="SM00674">
    <property type="entry name" value="CENPB"/>
    <property type="match status" value="1"/>
</dbReference>
<evidence type="ECO:0000313" key="5">
    <source>
        <dbReference type="RefSeq" id="XP_033361882.1"/>
    </source>
</evidence>
<protein>
    <submittedName>
        <fullName evidence="5">Jerky protein homolog-like</fullName>
    </submittedName>
</protein>
<dbReference type="InterPro" id="IPR050863">
    <property type="entry name" value="CenT-Element_Derived"/>
</dbReference>
<keyword evidence="2" id="KW-0238">DNA-binding</keyword>
<sequence>MTSRRKPLYLTITDKYNILMMRDRGEIRQTIMEKYGVALSTLHTIYVKSEEITKQYGLIMGLTRRRLQDVDKVVYQWYLRCKERKVQMTGADIQREALEINEKLNGHPRFKASTTWLRGFKERYNITTADIRQNIQAASEFTAAEAFKADFNRFLQEGGFTLRNVYNAVYTTVMWKAVPENSCIFNRAKSTGNLEMCEDYVTALFCANATGCHTMPVLIIGNPQSSSVLNTDIFPTIYNVNTKVWMDSSIFKQWYKEYFLESIKERQRENGSEDKYLLLVDNIMSLHDINDINNIDPLVEVKSPPPNAAALSQPMNCGIITCFKRKYRIELLKTIRPLSIYNTEEEVIDLYKELCVWDFCRFVNDAWTLIGHSILVNSWDNLLRPIDMRRTQYTETWDADISNAVELLHTLPGCEQCQKVHVFRWFNMDNGHDIIKKVCTNEVLREFKNDTLCPVNINIIDDEAGPSRAKFSKRS</sequence>
<dbReference type="PANTHER" id="PTHR19303:SF75">
    <property type="entry name" value="HTH CENPB-TYPE DOMAIN-CONTAINING PROTEIN"/>
    <property type="match status" value="1"/>
</dbReference>
<dbReference type="KEGG" id="bvk:117240115"/>
<dbReference type="InterPro" id="IPR004875">
    <property type="entry name" value="DDE_SF_endonuclease_dom"/>
</dbReference>
<organism evidence="4 5">
    <name type="scientific">Bombus vosnesenskii</name>
    <dbReference type="NCBI Taxonomy" id="207650"/>
    <lineage>
        <taxon>Eukaryota</taxon>
        <taxon>Metazoa</taxon>
        <taxon>Ecdysozoa</taxon>
        <taxon>Arthropoda</taxon>
        <taxon>Hexapoda</taxon>
        <taxon>Insecta</taxon>
        <taxon>Pterygota</taxon>
        <taxon>Neoptera</taxon>
        <taxon>Endopterygota</taxon>
        <taxon>Hymenoptera</taxon>
        <taxon>Apocrita</taxon>
        <taxon>Aculeata</taxon>
        <taxon>Apoidea</taxon>
        <taxon>Anthophila</taxon>
        <taxon>Apidae</taxon>
        <taxon>Bombus</taxon>
        <taxon>Pyrobombus</taxon>
    </lineage>
</organism>
<dbReference type="GeneID" id="117240115"/>
<evidence type="ECO:0000256" key="1">
    <source>
        <dbReference type="ARBA" id="ARBA00004123"/>
    </source>
</evidence>
<evidence type="ECO:0000313" key="4">
    <source>
        <dbReference type="Proteomes" id="UP000504631"/>
    </source>
</evidence>
<accession>A0A6J3L989</accession>
<dbReference type="PANTHER" id="PTHR19303">
    <property type="entry name" value="TRANSPOSON"/>
    <property type="match status" value="1"/>
</dbReference>
<dbReference type="InterPro" id="IPR006600">
    <property type="entry name" value="HTH_CenpB_DNA-bd_dom"/>
</dbReference>
<name>A0A6J3L989_9HYME</name>
<dbReference type="SUPFAM" id="SSF46689">
    <property type="entry name" value="Homeodomain-like"/>
    <property type="match status" value="1"/>
</dbReference>
<dbReference type="Pfam" id="PF03184">
    <property type="entry name" value="DDE_1"/>
    <property type="match status" value="1"/>
</dbReference>
<evidence type="ECO:0000256" key="2">
    <source>
        <dbReference type="ARBA" id="ARBA00023125"/>
    </source>
</evidence>